<dbReference type="EC" id="3.6.1.23" evidence="2"/>
<keyword evidence="3 7" id="KW-0378">Hydrolase</keyword>
<dbReference type="InterPro" id="IPR029054">
    <property type="entry name" value="dUTPase-like"/>
</dbReference>
<dbReference type="InterPro" id="IPR036157">
    <property type="entry name" value="dUTPase-like_sf"/>
</dbReference>
<dbReference type="EMBL" id="LBWK01000002">
    <property type="protein sequence ID" value="KKR05790.1"/>
    <property type="molecule type" value="Genomic_DNA"/>
</dbReference>
<dbReference type="Gene3D" id="2.70.40.10">
    <property type="match status" value="1"/>
</dbReference>
<keyword evidence="4" id="KW-0546">Nucleotide metabolism</keyword>
<dbReference type="CDD" id="cd07557">
    <property type="entry name" value="trimeric_dUTPase"/>
    <property type="match status" value="1"/>
</dbReference>
<dbReference type="Pfam" id="PF00692">
    <property type="entry name" value="dUTPase"/>
    <property type="match status" value="1"/>
</dbReference>
<dbReference type="InterPro" id="IPR008181">
    <property type="entry name" value="dUTPase"/>
</dbReference>
<comment type="caution">
    <text evidence="7">The sequence shown here is derived from an EMBL/GenBank/DDBJ whole genome shotgun (WGS) entry which is preliminary data.</text>
</comment>
<dbReference type="Proteomes" id="UP000034799">
    <property type="component" value="Unassembled WGS sequence"/>
</dbReference>
<dbReference type="GO" id="GO:0004170">
    <property type="term" value="F:dUTP diphosphatase activity"/>
    <property type="evidence" value="ECO:0007669"/>
    <property type="project" value="UniProtKB-EC"/>
</dbReference>
<dbReference type="InterPro" id="IPR033704">
    <property type="entry name" value="dUTPase_trimeric"/>
</dbReference>
<evidence type="ECO:0000256" key="3">
    <source>
        <dbReference type="ARBA" id="ARBA00022801"/>
    </source>
</evidence>
<dbReference type="NCBIfam" id="TIGR00576">
    <property type="entry name" value="dut"/>
    <property type="match status" value="1"/>
</dbReference>
<sequence length="148" mass="16759">MLYYFMKIRVKRFDRSLPLPVYKTPKAASLDLYTRETVTIEPGEVKLIPMNVAIELPEGYFALLVNRSSTFKMGITCVNGLGVIDYDYRGNDDEWLFPALNFTKALVTIEKGTRCCQMIILPIEQVEVEDALKLSHNNRGGFGSTGKK</sequence>
<feature type="domain" description="dUTPase-like" evidence="6">
    <location>
        <begin position="18"/>
        <end position="146"/>
    </location>
</feature>
<organism evidence="7 8">
    <name type="scientific">candidate division WS6 bacterium GW2011_GWF2_39_15</name>
    <dbReference type="NCBI Taxonomy" id="1619100"/>
    <lineage>
        <taxon>Bacteria</taxon>
        <taxon>Candidatus Dojkabacteria</taxon>
    </lineage>
</organism>
<evidence type="ECO:0000256" key="4">
    <source>
        <dbReference type="ARBA" id="ARBA00023080"/>
    </source>
</evidence>
<dbReference type="STRING" id="1619100.UT34_C0002G0297"/>
<evidence type="ECO:0000256" key="5">
    <source>
        <dbReference type="ARBA" id="ARBA00047686"/>
    </source>
</evidence>
<evidence type="ECO:0000259" key="6">
    <source>
        <dbReference type="Pfam" id="PF00692"/>
    </source>
</evidence>
<evidence type="ECO:0000313" key="8">
    <source>
        <dbReference type="Proteomes" id="UP000034799"/>
    </source>
</evidence>
<dbReference type="GO" id="GO:0046081">
    <property type="term" value="P:dUTP catabolic process"/>
    <property type="evidence" value="ECO:0007669"/>
    <property type="project" value="InterPro"/>
</dbReference>
<evidence type="ECO:0000256" key="2">
    <source>
        <dbReference type="ARBA" id="ARBA00012379"/>
    </source>
</evidence>
<dbReference type="GO" id="GO:0000287">
    <property type="term" value="F:magnesium ion binding"/>
    <property type="evidence" value="ECO:0007669"/>
    <property type="project" value="InterPro"/>
</dbReference>
<dbReference type="PANTHER" id="PTHR11241">
    <property type="entry name" value="DEOXYURIDINE 5'-TRIPHOSPHATE NUCLEOTIDOHYDROLASE"/>
    <property type="match status" value="1"/>
</dbReference>
<dbReference type="SUPFAM" id="SSF51283">
    <property type="entry name" value="dUTPase-like"/>
    <property type="match status" value="1"/>
</dbReference>
<dbReference type="PANTHER" id="PTHR11241:SF0">
    <property type="entry name" value="DEOXYURIDINE 5'-TRIPHOSPHATE NUCLEOTIDOHYDROLASE"/>
    <property type="match status" value="1"/>
</dbReference>
<gene>
    <name evidence="7" type="ORF">UT34_C0002G0297</name>
</gene>
<comment type="similarity">
    <text evidence="1">Belongs to the dUTPase family.</text>
</comment>
<reference evidence="7 8" key="1">
    <citation type="journal article" date="2015" name="Nature">
        <title>rRNA introns, odd ribosomes, and small enigmatic genomes across a large radiation of phyla.</title>
        <authorList>
            <person name="Brown C.T."/>
            <person name="Hug L.A."/>
            <person name="Thomas B.C."/>
            <person name="Sharon I."/>
            <person name="Castelle C.J."/>
            <person name="Singh A."/>
            <person name="Wilkins M.J."/>
            <person name="Williams K.H."/>
            <person name="Banfield J.F."/>
        </authorList>
    </citation>
    <scope>NUCLEOTIDE SEQUENCE [LARGE SCALE GENOMIC DNA]</scope>
</reference>
<accession>A0A0G0Q5V0</accession>
<dbReference type="AlphaFoldDB" id="A0A0G0Q5V0"/>
<dbReference type="NCBIfam" id="NF001862">
    <property type="entry name" value="PRK00601.1"/>
    <property type="match status" value="1"/>
</dbReference>
<proteinExistence type="inferred from homology"/>
<protein>
    <recommendedName>
        <fullName evidence="2">dUTP diphosphatase</fullName>
        <ecNumber evidence="2">3.6.1.23</ecNumber>
    </recommendedName>
</protein>
<name>A0A0G0Q5V0_9BACT</name>
<comment type="catalytic activity">
    <reaction evidence="5">
        <text>dUTP + H2O = dUMP + diphosphate + H(+)</text>
        <dbReference type="Rhea" id="RHEA:10248"/>
        <dbReference type="ChEBI" id="CHEBI:15377"/>
        <dbReference type="ChEBI" id="CHEBI:15378"/>
        <dbReference type="ChEBI" id="CHEBI:33019"/>
        <dbReference type="ChEBI" id="CHEBI:61555"/>
        <dbReference type="ChEBI" id="CHEBI:246422"/>
        <dbReference type="EC" id="3.6.1.23"/>
    </reaction>
</comment>
<evidence type="ECO:0000313" key="7">
    <source>
        <dbReference type="EMBL" id="KKR05790.1"/>
    </source>
</evidence>
<evidence type="ECO:0000256" key="1">
    <source>
        <dbReference type="ARBA" id="ARBA00006581"/>
    </source>
</evidence>
<dbReference type="GO" id="GO:0006226">
    <property type="term" value="P:dUMP biosynthetic process"/>
    <property type="evidence" value="ECO:0007669"/>
    <property type="project" value="InterPro"/>
</dbReference>